<keyword evidence="3" id="KW-1185">Reference proteome</keyword>
<comment type="caution">
    <text evidence="1">The sequence shown here is derived from an EMBL/GenBank/DDBJ whole genome shotgun (WGS) entry which is preliminary data.</text>
</comment>
<evidence type="ECO:0000313" key="2">
    <source>
        <dbReference type="EMBL" id="RMI17335.1"/>
    </source>
</evidence>
<gene>
    <name evidence="1" type="ORF">D6Z83_08105</name>
    <name evidence="2" type="ORF">EBE87_23205</name>
</gene>
<sequence length="153" mass="17115">MAPCQVRQIHEDLRLEFPAHYALPECLVHWMAKQRPVAELTLMLASVPAEGRASMSLHPSIADGLRHCAVREVTVYYERRDDPADGRYQAQQHSVLHRATGSGQSALLSILMDTDGGGSRHRLPPSVLQGYLKAGGWRIEFAWNMLSLTTPMR</sequence>
<dbReference type="EMBL" id="RAQU01000036">
    <property type="protein sequence ID" value="RKK04662.1"/>
    <property type="molecule type" value="Genomic_DNA"/>
</dbReference>
<evidence type="ECO:0000313" key="1">
    <source>
        <dbReference type="EMBL" id="RKK04662.1"/>
    </source>
</evidence>
<reference evidence="1 4" key="1">
    <citation type="submission" date="2018-09" db="EMBL/GenBank/DDBJ databases">
        <title>Roseomonas sp. nov., isolated from feces of Tibetan antelopes in the Qinghai-Tibet plateau, China.</title>
        <authorList>
            <person name="Tian Z."/>
        </authorList>
    </citation>
    <scope>NUCLEOTIDE SEQUENCE [LARGE SCALE GENOMIC DNA]</scope>
    <source>
        <strain evidence="2 3">Z23</strain>
        <strain evidence="1 4">Z24</strain>
    </source>
</reference>
<name>A0A3A9JDP8_9PROT</name>
<evidence type="ECO:0000313" key="3">
    <source>
        <dbReference type="Proteomes" id="UP000274097"/>
    </source>
</evidence>
<dbReference type="InParanoid" id="A0A3A9JDP8"/>
<dbReference type="EMBL" id="RFLX01000032">
    <property type="protein sequence ID" value="RMI17335.1"/>
    <property type="molecule type" value="Genomic_DNA"/>
</dbReference>
<dbReference type="AlphaFoldDB" id="A0A3A9JDP8"/>
<evidence type="ECO:0000313" key="4">
    <source>
        <dbReference type="Proteomes" id="UP000278036"/>
    </source>
</evidence>
<organism evidence="1 4">
    <name type="scientific">Teichococcus wenyumeiae</name>
    <dbReference type="NCBI Taxonomy" id="2478470"/>
    <lineage>
        <taxon>Bacteria</taxon>
        <taxon>Pseudomonadati</taxon>
        <taxon>Pseudomonadota</taxon>
        <taxon>Alphaproteobacteria</taxon>
        <taxon>Acetobacterales</taxon>
        <taxon>Roseomonadaceae</taxon>
        <taxon>Roseomonas</taxon>
    </lineage>
</organism>
<protein>
    <submittedName>
        <fullName evidence="1">Uncharacterized protein</fullName>
    </submittedName>
</protein>
<dbReference type="Proteomes" id="UP000278036">
    <property type="component" value="Unassembled WGS sequence"/>
</dbReference>
<proteinExistence type="predicted"/>
<dbReference type="Proteomes" id="UP000274097">
    <property type="component" value="Unassembled WGS sequence"/>
</dbReference>
<accession>A0A3A9JDP8</accession>